<name>A0A0P9CNX1_9BACL</name>
<comment type="caution">
    <text evidence="2">The sequence shown here is derived from an EMBL/GenBank/DDBJ whole genome shotgun (WGS) entry which is preliminary data.</text>
</comment>
<feature type="transmembrane region" description="Helical" evidence="1">
    <location>
        <begin position="277"/>
        <end position="301"/>
    </location>
</feature>
<dbReference type="STRING" id="471514.AN477_21185"/>
<keyword evidence="1" id="KW-1133">Transmembrane helix</keyword>
<accession>A0A0P9CNX1</accession>
<organism evidence="2 3">
    <name type="scientific">Alicyclobacillus ferrooxydans</name>
    <dbReference type="NCBI Taxonomy" id="471514"/>
    <lineage>
        <taxon>Bacteria</taxon>
        <taxon>Bacillati</taxon>
        <taxon>Bacillota</taxon>
        <taxon>Bacilli</taxon>
        <taxon>Bacillales</taxon>
        <taxon>Alicyclobacillaceae</taxon>
        <taxon>Alicyclobacillus</taxon>
    </lineage>
</organism>
<keyword evidence="3" id="KW-1185">Reference proteome</keyword>
<keyword evidence="1" id="KW-0472">Membrane</keyword>
<gene>
    <name evidence="2" type="ORF">AN477_21185</name>
</gene>
<dbReference type="Proteomes" id="UP000050482">
    <property type="component" value="Unassembled WGS sequence"/>
</dbReference>
<evidence type="ECO:0008006" key="4">
    <source>
        <dbReference type="Google" id="ProtNLM"/>
    </source>
</evidence>
<feature type="transmembrane region" description="Helical" evidence="1">
    <location>
        <begin position="248"/>
        <end position="265"/>
    </location>
</feature>
<evidence type="ECO:0000313" key="3">
    <source>
        <dbReference type="Proteomes" id="UP000050482"/>
    </source>
</evidence>
<protein>
    <recommendedName>
        <fullName evidence="4">Cytochrome B6</fullName>
    </recommendedName>
</protein>
<reference evidence="2 3" key="1">
    <citation type="submission" date="2015-09" db="EMBL/GenBank/DDBJ databases">
        <title>Draft genome sequence of Alicyclobacillus ferrooxydans DSM 22381.</title>
        <authorList>
            <person name="Hemp J."/>
        </authorList>
    </citation>
    <scope>NUCLEOTIDE SEQUENCE [LARGE SCALE GENOMIC DNA]</scope>
    <source>
        <strain evidence="2 3">TC-34</strain>
    </source>
</reference>
<proteinExistence type="predicted"/>
<dbReference type="EMBL" id="LJCO01000096">
    <property type="protein sequence ID" value="KPV40819.1"/>
    <property type="molecule type" value="Genomic_DNA"/>
</dbReference>
<dbReference type="PATRIC" id="fig|471514.4.peg.1737"/>
<sequence>MLTEVNEVPAKITKTNADYPQTPYDLIREMFIALGVIGVLVLLCAAIFSTPDVPALTAKQVATQAPQLFIQTALDDLSGQDAISTYGPPYNTNGQAQTLGPISPEAWAGVQIPIMSDEVEVLAPLRRYAVVNPSITPTLNAWSSASSKQQTAWVNNVEKYLDKAKLVNGSLVLPQTKLDYGPVPQILNAYLRLARSGILEDTIDGSHSPMPAVNRTKSLLLLQDQPAGQYAQQLNMSGGQWGIIKETGNYPGAVWLWFYTMLYQIPPYSNSSSADLLVVSTILVVTLILVFLPFIPGLRAIPHALKVYRLIWRNYYQYERLHRRNNT</sequence>
<dbReference type="AlphaFoldDB" id="A0A0P9CNX1"/>
<evidence type="ECO:0000256" key="1">
    <source>
        <dbReference type="SAM" id="Phobius"/>
    </source>
</evidence>
<keyword evidence="1" id="KW-0812">Transmembrane</keyword>
<evidence type="ECO:0000313" key="2">
    <source>
        <dbReference type="EMBL" id="KPV40819.1"/>
    </source>
</evidence>
<feature type="transmembrane region" description="Helical" evidence="1">
    <location>
        <begin position="30"/>
        <end position="49"/>
    </location>
</feature>